<dbReference type="SUPFAM" id="SSF51206">
    <property type="entry name" value="cAMP-binding domain-like"/>
    <property type="match status" value="1"/>
</dbReference>
<dbReference type="CDD" id="cd00092">
    <property type="entry name" value="HTH_CRP"/>
    <property type="match status" value="1"/>
</dbReference>
<dbReference type="InterPro" id="IPR018490">
    <property type="entry name" value="cNMP-bd_dom_sf"/>
</dbReference>
<dbReference type="PANTHER" id="PTHR24567">
    <property type="entry name" value="CRP FAMILY TRANSCRIPTIONAL REGULATORY PROTEIN"/>
    <property type="match status" value="1"/>
</dbReference>
<dbReference type="CDD" id="cd00038">
    <property type="entry name" value="CAP_ED"/>
    <property type="match status" value="1"/>
</dbReference>
<evidence type="ECO:0000256" key="1">
    <source>
        <dbReference type="ARBA" id="ARBA00023015"/>
    </source>
</evidence>
<dbReference type="PROSITE" id="PS51063">
    <property type="entry name" value="HTH_CRP_2"/>
    <property type="match status" value="1"/>
</dbReference>
<sequence>MGHASDRTRTTEGREKATLVTACRRSVTCDIVAMHSRIESFEFHPMEGGVTVSRLDRSLIAGLSPFQGVAPADLDRILQKARSLRIAKDEAVFEQEGEAHSFFLLIAGHVRVVKTTLDGQQVIVRYISPGELMGIAQALGRSTYPASAIAAVDCVALAWPGNLWSDFATAFPNFGANTYKTVGTRLNDTHSRVVEMATEQVEQRVAHALLRLVKQTGKTTDEGILIDFPISRQDIAEMTGTTLHTVSRLLTSWEDKGLVKSGRQKVTIVEPHRLFLLAQGRAEKS</sequence>
<dbReference type="InterPro" id="IPR000595">
    <property type="entry name" value="cNMP-bd_dom"/>
</dbReference>
<dbReference type="EMBL" id="VLKT01000039">
    <property type="protein sequence ID" value="TWI28288.1"/>
    <property type="molecule type" value="Genomic_DNA"/>
</dbReference>
<dbReference type="InterPro" id="IPR014710">
    <property type="entry name" value="RmlC-like_jellyroll"/>
</dbReference>
<dbReference type="PROSITE" id="PS50042">
    <property type="entry name" value="CNMP_BINDING_3"/>
    <property type="match status" value="1"/>
</dbReference>
<dbReference type="Gene3D" id="1.10.10.10">
    <property type="entry name" value="Winged helix-like DNA-binding domain superfamily/Winged helix DNA-binding domain"/>
    <property type="match status" value="1"/>
</dbReference>
<dbReference type="Pfam" id="PF13545">
    <property type="entry name" value="HTH_Crp_2"/>
    <property type="match status" value="1"/>
</dbReference>
<evidence type="ECO:0000259" key="5">
    <source>
        <dbReference type="PROSITE" id="PS51063"/>
    </source>
</evidence>
<dbReference type="SUPFAM" id="SSF46785">
    <property type="entry name" value="Winged helix' DNA-binding domain"/>
    <property type="match status" value="1"/>
</dbReference>
<keyword evidence="2" id="KW-0238">DNA-binding</keyword>
<reference evidence="6 7" key="1">
    <citation type="journal article" date="2015" name="Stand. Genomic Sci.">
        <title>Genomic Encyclopedia of Bacterial and Archaeal Type Strains, Phase III: the genomes of soil and plant-associated and newly described type strains.</title>
        <authorList>
            <person name="Whitman W.B."/>
            <person name="Woyke T."/>
            <person name="Klenk H.P."/>
            <person name="Zhou Y."/>
            <person name="Lilburn T.G."/>
            <person name="Beck B.J."/>
            <person name="De Vos P."/>
            <person name="Vandamme P."/>
            <person name="Eisen J.A."/>
            <person name="Garrity G."/>
            <person name="Hugenholtz P."/>
            <person name="Kyrpides N.C."/>
        </authorList>
    </citation>
    <scope>NUCLEOTIDE SEQUENCE [LARGE SCALE GENOMIC DNA]</scope>
    <source>
        <strain evidence="6 7">CGMCC 1.2546</strain>
    </source>
</reference>
<comment type="caution">
    <text evidence="6">The sequence shown here is derived from an EMBL/GenBank/DDBJ whole genome shotgun (WGS) entry which is preliminary data.</text>
</comment>
<feature type="domain" description="Cyclic nucleotide-binding" evidence="4">
    <location>
        <begin position="65"/>
        <end position="154"/>
    </location>
</feature>
<dbReference type="GO" id="GO:0003677">
    <property type="term" value="F:DNA binding"/>
    <property type="evidence" value="ECO:0007669"/>
    <property type="project" value="UniProtKB-KW"/>
</dbReference>
<dbReference type="Gene3D" id="2.60.120.10">
    <property type="entry name" value="Jelly Rolls"/>
    <property type="match status" value="1"/>
</dbReference>
<proteinExistence type="predicted"/>
<dbReference type="PANTHER" id="PTHR24567:SF28">
    <property type="entry name" value="LISTERIOLYSIN REGULATORY PROTEIN"/>
    <property type="match status" value="1"/>
</dbReference>
<dbReference type="InterPro" id="IPR012318">
    <property type="entry name" value="HTH_CRP"/>
</dbReference>
<accession>A0A562N886</accession>
<dbReference type="SMART" id="SM00419">
    <property type="entry name" value="HTH_CRP"/>
    <property type="match status" value="1"/>
</dbReference>
<feature type="domain" description="HTH crp-type" evidence="5">
    <location>
        <begin position="199"/>
        <end position="272"/>
    </location>
</feature>
<dbReference type="InterPro" id="IPR036390">
    <property type="entry name" value="WH_DNA-bd_sf"/>
</dbReference>
<dbReference type="InterPro" id="IPR036388">
    <property type="entry name" value="WH-like_DNA-bd_sf"/>
</dbReference>
<evidence type="ECO:0000313" key="7">
    <source>
        <dbReference type="Proteomes" id="UP000317122"/>
    </source>
</evidence>
<dbReference type="SMART" id="SM00100">
    <property type="entry name" value="cNMP"/>
    <property type="match status" value="1"/>
</dbReference>
<protein>
    <submittedName>
        <fullName evidence="6">CRP-like cAMP-binding protein</fullName>
    </submittedName>
</protein>
<name>A0A562N886_9HYPH</name>
<evidence type="ECO:0000256" key="2">
    <source>
        <dbReference type="ARBA" id="ARBA00023125"/>
    </source>
</evidence>
<dbReference type="PRINTS" id="PR00034">
    <property type="entry name" value="HTHCRP"/>
</dbReference>
<keyword evidence="7" id="KW-1185">Reference proteome</keyword>
<dbReference type="InterPro" id="IPR050397">
    <property type="entry name" value="Env_Response_Regulators"/>
</dbReference>
<dbReference type="GO" id="GO:0003700">
    <property type="term" value="F:DNA-binding transcription factor activity"/>
    <property type="evidence" value="ECO:0007669"/>
    <property type="project" value="TreeGrafter"/>
</dbReference>
<keyword evidence="1" id="KW-0805">Transcription regulation</keyword>
<evidence type="ECO:0000259" key="4">
    <source>
        <dbReference type="PROSITE" id="PS50042"/>
    </source>
</evidence>
<dbReference type="GO" id="GO:0005829">
    <property type="term" value="C:cytosol"/>
    <property type="evidence" value="ECO:0007669"/>
    <property type="project" value="TreeGrafter"/>
</dbReference>
<evidence type="ECO:0000313" key="6">
    <source>
        <dbReference type="EMBL" id="TWI28288.1"/>
    </source>
</evidence>
<dbReference type="AlphaFoldDB" id="A0A562N886"/>
<organism evidence="6 7">
    <name type="scientific">Mesorhizobium tianshanense</name>
    <dbReference type="NCBI Taxonomy" id="39844"/>
    <lineage>
        <taxon>Bacteria</taxon>
        <taxon>Pseudomonadati</taxon>
        <taxon>Pseudomonadota</taxon>
        <taxon>Alphaproteobacteria</taxon>
        <taxon>Hyphomicrobiales</taxon>
        <taxon>Phyllobacteriaceae</taxon>
        <taxon>Mesorhizobium</taxon>
    </lineage>
</organism>
<gene>
    <name evidence="6" type="ORF">IQ26_05328</name>
</gene>
<keyword evidence="3" id="KW-0804">Transcription</keyword>
<evidence type="ECO:0000256" key="3">
    <source>
        <dbReference type="ARBA" id="ARBA00023163"/>
    </source>
</evidence>
<dbReference type="Pfam" id="PF00027">
    <property type="entry name" value="cNMP_binding"/>
    <property type="match status" value="1"/>
</dbReference>
<dbReference type="Proteomes" id="UP000317122">
    <property type="component" value="Unassembled WGS sequence"/>
</dbReference>